<organism evidence="2 3">
    <name type="scientific">Candidatus Roizmanbacteria bacterium GW2011_GWA2_33_33</name>
    <dbReference type="NCBI Taxonomy" id="1618476"/>
    <lineage>
        <taxon>Bacteria</taxon>
        <taxon>Candidatus Roizmaniibacteriota</taxon>
    </lineage>
</organism>
<dbReference type="EMBL" id="LBPD01000020">
    <property type="protein sequence ID" value="KKP51224.1"/>
    <property type="molecule type" value="Genomic_DNA"/>
</dbReference>
<keyword evidence="1" id="KW-1133">Transmembrane helix</keyword>
<name>A0A0G0A3D4_9BACT</name>
<comment type="caution">
    <text evidence="2">The sequence shown here is derived from an EMBL/GenBank/DDBJ whole genome shotgun (WGS) entry which is preliminary data.</text>
</comment>
<dbReference type="AlphaFoldDB" id="A0A0G0A3D4"/>
<proteinExistence type="predicted"/>
<reference evidence="2 3" key="1">
    <citation type="journal article" date="2015" name="Nature">
        <title>rRNA introns, odd ribosomes, and small enigmatic genomes across a large radiation of phyla.</title>
        <authorList>
            <person name="Brown C.T."/>
            <person name="Hug L.A."/>
            <person name="Thomas B.C."/>
            <person name="Sharon I."/>
            <person name="Castelle C.J."/>
            <person name="Singh A."/>
            <person name="Wilkins M.J."/>
            <person name="Williams K.H."/>
            <person name="Banfield J.F."/>
        </authorList>
    </citation>
    <scope>NUCLEOTIDE SEQUENCE [LARGE SCALE GENOMIC DNA]</scope>
</reference>
<gene>
    <name evidence="2" type="ORF">UR42_C0020G0004</name>
</gene>
<feature type="transmembrane region" description="Helical" evidence="1">
    <location>
        <begin position="21"/>
        <end position="42"/>
    </location>
</feature>
<sequence length="84" mass="8932">MVDMDRPVIENGLSLKELGSTMIVTLACAYLALAHILLNANAYITANISPEISLWYRLGAAAVTALASSVAGGSAAWVTRRRKK</sequence>
<feature type="transmembrane region" description="Helical" evidence="1">
    <location>
        <begin position="54"/>
        <end position="78"/>
    </location>
</feature>
<keyword evidence="1" id="KW-0812">Transmembrane</keyword>
<protein>
    <submittedName>
        <fullName evidence="2">Uncharacterized protein</fullName>
    </submittedName>
</protein>
<keyword evidence="1" id="KW-0472">Membrane</keyword>
<evidence type="ECO:0000256" key="1">
    <source>
        <dbReference type="SAM" id="Phobius"/>
    </source>
</evidence>
<dbReference type="Proteomes" id="UP000034045">
    <property type="component" value="Unassembled WGS sequence"/>
</dbReference>
<accession>A0A0G0A3D4</accession>
<dbReference type="PROSITE" id="PS51257">
    <property type="entry name" value="PROKAR_LIPOPROTEIN"/>
    <property type="match status" value="1"/>
</dbReference>
<evidence type="ECO:0000313" key="3">
    <source>
        <dbReference type="Proteomes" id="UP000034045"/>
    </source>
</evidence>
<evidence type="ECO:0000313" key="2">
    <source>
        <dbReference type="EMBL" id="KKP51224.1"/>
    </source>
</evidence>